<reference evidence="1 2" key="1">
    <citation type="journal article" date="2017" name="Mol. Biol. Evol.">
        <title>The 4-celled Tetrabaena socialis nuclear genome reveals the essential components for genetic control of cell number at the origin of multicellularity in the volvocine lineage.</title>
        <authorList>
            <person name="Featherston J."/>
            <person name="Arakaki Y."/>
            <person name="Hanschen E.R."/>
            <person name="Ferris P.J."/>
            <person name="Michod R.E."/>
            <person name="Olson B.J.S.C."/>
            <person name="Nozaki H."/>
            <person name="Durand P.M."/>
        </authorList>
    </citation>
    <scope>NUCLEOTIDE SEQUENCE [LARGE SCALE GENOMIC DNA]</scope>
    <source>
        <strain evidence="1 2">NIES-571</strain>
    </source>
</reference>
<feature type="non-terminal residue" evidence="1">
    <location>
        <position position="113"/>
    </location>
</feature>
<proteinExistence type="predicted"/>
<sequence>MGPPSSGKTALIKDMLEELGKEEVPFSYVNTRLANMTTPAGMAGGLAAGSSTLMKALGAAAEVDLAAMGLDVVNAISMRSSAITQQPRMLTAVLQVYNGIFEANKVKGGPLPV</sequence>
<comment type="caution">
    <text evidence="1">The sequence shown here is derived from an EMBL/GenBank/DDBJ whole genome shotgun (WGS) entry which is preliminary data.</text>
</comment>
<dbReference type="OrthoDB" id="2150628at2759"/>
<organism evidence="1 2">
    <name type="scientific">Tetrabaena socialis</name>
    <dbReference type="NCBI Taxonomy" id="47790"/>
    <lineage>
        <taxon>Eukaryota</taxon>
        <taxon>Viridiplantae</taxon>
        <taxon>Chlorophyta</taxon>
        <taxon>core chlorophytes</taxon>
        <taxon>Chlorophyceae</taxon>
        <taxon>CS clade</taxon>
        <taxon>Chlamydomonadales</taxon>
        <taxon>Tetrabaenaceae</taxon>
        <taxon>Tetrabaena</taxon>
    </lineage>
</organism>
<keyword evidence="2" id="KW-1185">Reference proteome</keyword>
<protein>
    <submittedName>
        <fullName evidence="1">Uncharacterized protein</fullName>
    </submittedName>
</protein>
<dbReference type="AlphaFoldDB" id="A0A2J8A3J6"/>
<evidence type="ECO:0000313" key="1">
    <source>
        <dbReference type="EMBL" id="PNH07083.1"/>
    </source>
</evidence>
<dbReference type="EMBL" id="PGGS01000199">
    <property type="protein sequence ID" value="PNH07083.1"/>
    <property type="molecule type" value="Genomic_DNA"/>
</dbReference>
<dbReference type="Proteomes" id="UP000236333">
    <property type="component" value="Unassembled WGS sequence"/>
</dbReference>
<name>A0A2J8A3J6_9CHLO</name>
<accession>A0A2J8A3J6</accession>
<gene>
    <name evidence="1" type="ORF">TSOC_006503</name>
</gene>
<evidence type="ECO:0000313" key="2">
    <source>
        <dbReference type="Proteomes" id="UP000236333"/>
    </source>
</evidence>